<keyword evidence="1" id="KW-0472">Membrane</keyword>
<organism evidence="2 3">
    <name type="scientific">Trichocladium antarcticum</name>
    <dbReference type="NCBI Taxonomy" id="1450529"/>
    <lineage>
        <taxon>Eukaryota</taxon>
        <taxon>Fungi</taxon>
        <taxon>Dikarya</taxon>
        <taxon>Ascomycota</taxon>
        <taxon>Pezizomycotina</taxon>
        <taxon>Sordariomycetes</taxon>
        <taxon>Sordariomycetidae</taxon>
        <taxon>Sordariales</taxon>
        <taxon>Chaetomiaceae</taxon>
        <taxon>Trichocladium</taxon>
    </lineage>
</organism>
<name>A0AAN6ZGW8_9PEZI</name>
<dbReference type="EMBL" id="MU853402">
    <property type="protein sequence ID" value="KAK4137453.1"/>
    <property type="molecule type" value="Genomic_DNA"/>
</dbReference>
<dbReference type="Proteomes" id="UP001304895">
    <property type="component" value="Unassembled WGS sequence"/>
</dbReference>
<keyword evidence="1" id="KW-1133">Transmembrane helix</keyword>
<evidence type="ECO:0000256" key="1">
    <source>
        <dbReference type="SAM" id="Phobius"/>
    </source>
</evidence>
<evidence type="ECO:0000313" key="2">
    <source>
        <dbReference type="EMBL" id="KAK4137453.1"/>
    </source>
</evidence>
<dbReference type="PANTHER" id="PTHR39476:SF1">
    <property type="entry name" value="NADH DEHYDROGENASE [UBIQUINONE] 1 BETA SUBCOMPLEX SUBUNIT 4"/>
    <property type="match status" value="1"/>
</dbReference>
<proteinExistence type="predicted"/>
<accession>A0AAN6ZGW8</accession>
<keyword evidence="1" id="KW-0812">Transmembrane</keyword>
<feature type="transmembrane region" description="Helical" evidence="1">
    <location>
        <begin position="36"/>
        <end position="55"/>
    </location>
</feature>
<evidence type="ECO:0000313" key="3">
    <source>
        <dbReference type="Proteomes" id="UP001304895"/>
    </source>
</evidence>
<comment type="caution">
    <text evidence="2">The sequence shown here is derived from an EMBL/GenBank/DDBJ whole genome shotgun (WGS) entry which is preliminary data.</text>
</comment>
<reference evidence="2" key="1">
    <citation type="journal article" date="2023" name="Mol. Phylogenet. Evol.">
        <title>Genome-scale phylogeny and comparative genomics of the fungal order Sordariales.</title>
        <authorList>
            <person name="Hensen N."/>
            <person name="Bonometti L."/>
            <person name="Westerberg I."/>
            <person name="Brannstrom I.O."/>
            <person name="Guillou S."/>
            <person name="Cros-Aarteil S."/>
            <person name="Calhoun S."/>
            <person name="Haridas S."/>
            <person name="Kuo A."/>
            <person name="Mondo S."/>
            <person name="Pangilinan J."/>
            <person name="Riley R."/>
            <person name="LaButti K."/>
            <person name="Andreopoulos B."/>
            <person name="Lipzen A."/>
            <person name="Chen C."/>
            <person name="Yan M."/>
            <person name="Daum C."/>
            <person name="Ng V."/>
            <person name="Clum A."/>
            <person name="Steindorff A."/>
            <person name="Ohm R.A."/>
            <person name="Martin F."/>
            <person name="Silar P."/>
            <person name="Natvig D.O."/>
            <person name="Lalanne C."/>
            <person name="Gautier V."/>
            <person name="Ament-Velasquez S.L."/>
            <person name="Kruys A."/>
            <person name="Hutchinson M.I."/>
            <person name="Powell A.J."/>
            <person name="Barry K."/>
            <person name="Miller A.N."/>
            <person name="Grigoriev I.V."/>
            <person name="Debuchy R."/>
            <person name="Gladieux P."/>
            <person name="Hiltunen Thoren M."/>
            <person name="Johannesson H."/>
        </authorList>
    </citation>
    <scope>NUCLEOTIDE SEQUENCE</scope>
    <source>
        <strain evidence="2">CBS 123565</strain>
    </source>
</reference>
<dbReference type="AlphaFoldDB" id="A0AAN6ZGW8"/>
<keyword evidence="3" id="KW-1185">Reference proteome</keyword>
<gene>
    <name evidence="2" type="ORF">BT67DRAFT_438715</name>
</gene>
<evidence type="ECO:0008006" key="4">
    <source>
        <dbReference type="Google" id="ProtNLM"/>
    </source>
</evidence>
<sequence>MAGLPHHKMALDPALVRIGNVSTNRYKYFRWNKRTVTVNIIFVLVIPSIIGYIGYKTDGKYDLRAKRRGDVIEER</sequence>
<dbReference type="PANTHER" id="PTHR39476">
    <property type="entry name" value="NADH:UBIQUINONE OXIDOREDUCTASE 6.6KD SUBUNIT"/>
    <property type="match status" value="1"/>
</dbReference>
<protein>
    <recommendedName>
        <fullName evidence="4">NADH dehydrogenase [ubiquinone] 1 beta subcomplex subunit 4</fullName>
    </recommendedName>
</protein>
<reference evidence="2" key="2">
    <citation type="submission" date="2023-05" db="EMBL/GenBank/DDBJ databases">
        <authorList>
            <consortium name="Lawrence Berkeley National Laboratory"/>
            <person name="Steindorff A."/>
            <person name="Hensen N."/>
            <person name="Bonometti L."/>
            <person name="Westerberg I."/>
            <person name="Brannstrom I.O."/>
            <person name="Guillou S."/>
            <person name="Cros-Aarteil S."/>
            <person name="Calhoun S."/>
            <person name="Haridas S."/>
            <person name="Kuo A."/>
            <person name="Mondo S."/>
            <person name="Pangilinan J."/>
            <person name="Riley R."/>
            <person name="Labutti K."/>
            <person name="Andreopoulos B."/>
            <person name="Lipzen A."/>
            <person name="Chen C."/>
            <person name="Yanf M."/>
            <person name="Daum C."/>
            <person name="Ng V."/>
            <person name="Clum A."/>
            <person name="Ohm R."/>
            <person name="Martin F."/>
            <person name="Silar P."/>
            <person name="Natvig D."/>
            <person name="Lalanne C."/>
            <person name="Gautier V."/>
            <person name="Ament-Velasquez S.L."/>
            <person name="Kruys A."/>
            <person name="Hutchinson M.I."/>
            <person name="Powell A.J."/>
            <person name="Barry K."/>
            <person name="Miller A.N."/>
            <person name="Grigoriev I.V."/>
            <person name="Debuchy R."/>
            <person name="Gladieux P."/>
            <person name="Thoren M.H."/>
            <person name="Johannesson H."/>
        </authorList>
    </citation>
    <scope>NUCLEOTIDE SEQUENCE</scope>
    <source>
        <strain evidence="2">CBS 123565</strain>
    </source>
</reference>